<dbReference type="Proteomes" id="UP000321570">
    <property type="component" value="Unassembled WGS sequence"/>
</dbReference>
<evidence type="ECO:0008006" key="5">
    <source>
        <dbReference type="Google" id="ProtNLM"/>
    </source>
</evidence>
<feature type="coiled-coil region" evidence="1">
    <location>
        <begin position="927"/>
        <end position="984"/>
    </location>
</feature>
<feature type="coiled-coil region" evidence="1">
    <location>
        <begin position="1030"/>
        <end position="1078"/>
    </location>
</feature>
<evidence type="ECO:0000313" key="4">
    <source>
        <dbReference type="Proteomes" id="UP000321570"/>
    </source>
</evidence>
<feature type="region of interest" description="Disordered" evidence="2">
    <location>
        <begin position="158"/>
        <end position="215"/>
    </location>
</feature>
<dbReference type="PANTHER" id="PTHR10881:SF46">
    <property type="entry name" value="GOLGIN SUBFAMILY A MEMBER 2"/>
    <property type="match status" value="1"/>
</dbReference>
<sequence>MLQLSREERLANARKKLKEFRSSQKQTEISNEISTLNTCGDAVNTDFTMQEACSNVNGYSSSGYNRIPSFPVANPPQETDIFNQQSYLSNQKRQQQYIAPPCQRPSENVFDQLFTNEQPNAEQSGSSFPNGITTAATEKAAQISQEINHLLQSSFDYTQRNHSRTPSEATTTLTTPLEEGNRQETGDGGALRSTSHLSLPNSWEGNTRSSPSASSVLIRELQQRNVELAALLEQRNERHDRSVATVASLRDQLHRLQLSSEEERRNLEVSTQRELTKARDQVRAHSQTVGALVAAKTELEAKLAHLERAAEARSQEVQSLTAARNEARTKFREVEDALQLAKSAASHSETAKTEALRQLEQWRLEAKREKDLRRRLEVEVKNREERMIRLEADMKRLTLSNEDLGRQLDVAMAFQKSGSVPKPGTPAAMVADSKSAAVKVPCSKCDSLKTRIHELETTGVHISAEKARLESQYKAYVADMEMQVASLRSQMEKSNTKSEGMQQTLEDLQRKLTVKEGELTEAVSEVERLRTKIAMQQAASKNEGESAVQKLRPIRTKELPLTETDVKESVYYKDLELTNSALKNKVNELSERLSEATEELSLATARIADREAVLATATSERTALSRAMEQNAALKDQLTHLQDALDIAVKANKEAETDLADLRSKANEGSPIVAHVSDSNQQSAPFLAMSNEEKKALESELEIERKAASEARLKNTQLEAEIADLRLKSISSSVDLEKEISELRGLSERQAEHIKSLEESQNDVSSAKDKALMEANAIITQLQTQLANQHRESDSDLEDLKRQLSELRSLSERQAQHIVTLTTNHKDQITESEKELNDARVKIAELEGQVERLGQNSINDAARSELISEKEKALKDALRRITDLEGQINSSNLVTAELDKKLAEITALSKCQAEQITLLESSESADVIEKLKQLEEAKSKISELEAQIENPQQPSKSDQESEHVKQLEQEVIRLRCNMERQAHIIATLEKSAPSQNKRDAEVVLNVQCRDVETSAVCQTEFSLVKSEEILRQLRSDLAQSKTDYAQLEERFKQIVDRLSASDEEKSKLESVVAQLEMESSTIGEYVTMFAHKRQLMSKRAKIRDALLARLIHDRRELRQRLQTLSETANSMIASFPQENEDQKSPMIEFEKALTTFLSDLDTSSGIELDTQNQDSETEDADTDAEGTEHGHKARRVTENGQAAGVPVTLDDQLRQYVSSVYDCPHCECCSGSLLVV</sequence>
<feature type="coiled-coil region" evidence="1">
    <location>
        <begin position="572"/>
        <end position="728"/>
    </location>
</feature>
<keyword evidence="4" id="KW-1185">Reference proteome</keyword>
<feature type="region of interest" description="Disordered" evidence="2">
    <location>
        <begin position="1164"/>
        <end position="1203"/>
    </location>
</feature>
<feature type="coiled-coil region" evidence="1">
    <location>
        <begin position="218"/>
        <end position="407"/>
    </location>
</feature>
<organism evidence="3 4">
    <name type="scientific">Hymenolepis diminuta</name>
    <name type="common">Rat tapeworm</name>
    <dbReference type="NCBI Taxonomy" id="6216"/>
    <lineage>
        <taxon>Eukaryota</taxon>
        <taxon>Metazoa</taxon>
        <taxon>Spiralia</taxon>
        <taxon>Lophotrochozoa</taxon>
        <taxon>Platyhelminthes</taxon>
        <taxon>Cestoda</taxon>
        <taxon>Eucestoda</taxon>
        <taxon>Cyclophyllidea</taxon>
        <taxon>Hymenolepididae</taxon>
        <taxon>Hymenolepis</taxon>
    </lineage>
</organism>
<feature type="coiled-coil region" evidence="1">
    <location>
        <begin position="772"/>
        <end position="887"/>
    </location>
</feature>
<dbReference type="PANTHER" id="PTHR10881">
    <property type="entry name" value="GOLGIN SUBFAMILY A MEMBER-RELATED"/>
    <property type="match status" value="1"/>
</dbReference>
<evidence type="ECO:0000256" key="1">
    <source>
        <dbReference type="SAM" id="Coils"/>
    </source>
</evidence>
<evidence type="ECO:0000256" key="2">
    <source>
        <dbReference type="SAM" id="MobiDB-lite"/>
    </source>
</evidence>
<feature type="compositionally biased region" description="Polar residues" evidence="2">
    <location>
        <begin position="1164"/>
        <end position="1173"/>
    </location>
</feature>
<dbReference type="InterPro" id="IPR024858">
    <property type="entry name" value="GOLGA"/>
</dbReference>
<dbReference type="EMBL" id="CABIJS010000690">
    <property type="protein sequence ID" value="VUZ55296.1"/>
    <property type="molecule type" value="Genomic_DNA"/>
</dbReference>
<protein>
    <recommendedName>
        <fullName evidence="5">Golgin subfamily A conserved domain-containing protein</fullName>
    </recommendedName>
</protein>
<feature type="compositionally biased region" description="Low complexity" evidence="2">
    <location>
        <begin position="166"/>
        <end position="178"/>
    </location>
</feature>
<proteinExistence type="predicted"/>
<feature type="compositionally biased region" description="Polar residues" evidence="2">
    <location>
        <begin position="192"/>
        <end position="215"/>
    </location>
</feature>
<dbReference type="AlphaFoldDB" id="A0A564Z787"/>
<reference evidence="3 4" key="1">
    <citation type="submission" date="2019-07" db="EMBL/GenBank/DDBJ databases">
        <authorList>
            <person name="Jastrzebski P J."/>
            <person name="Paukszto L."/>
            <person name="Jastrzebski P J."/>
        </authorList>
    </citation>
    <scope>NUCLEOTIDE SEQUENCE [LARGE SCALE GENOMIC DNA]</scope>
    <source>
        <strain evidence="3 4">WMS-il1</strain>
    </source>
</reference>
<accession>A0A564Z787</accession>
<feature type="compositionally biased region" description="Acidic residues" evidence="2">
    <location>
        <begin position="1175"/>
        <end position="1185"/>
    </location>
</feature>
<keyword evidence="1" id="KW-0175">Coiled coil</keyword>
<dbReference type="GO" id="GO:0005794">
    <property type="term" value="C:Golgi apparatus"/>
    <property type="evidence" value="ECO:0007669"/>
    <property type="project" value="InterPro"/>
</dbReference>
<gene>
    <name evidence="3" type="ORF">WMSIL1_LOCUS13156</name>
</gene>
<evidence type="ECO:0000313" key="3">
    <source>
        <dbReference type="EMBL" id="VUZ55296.1"/>
    </source>
</evidence>
<name>A0A564Z787_HYMDI</name>
<feature type="coiled-coil region" evidence="1">
    <location>
        <begin position="477"/>
        <end position="525"/>
    </location>
</feature>